<feature type="transmembrane region" description="Helical" evidence="7">
    <location>
        <begin position="364"/>
        <end position="383"/>
    </location>
</feature>
<sequence>MSTTAPASPETPSLSPLRLRLIMALVTGALFMEILDASIIITALPRMARNFGTSAVGLNIGVTAYILTLGILIPASGWVAERFGARRIFAIAIGLFTLASALCGQASSLTEFVALRVFQGAAGAMMVPVGQVIVLTCTPRDKLMVAMSNLIWPALIAPVVGPPVGGFITEHLGWSWIFYLNVPLGLIGLVGAWALVPESARPAESRRFDWAGFAITALGTFGLLAGLELMGATGSLAALALVALGLAFLVLALRHMARVPTPMVRLDNFAIPTFRATIRGGSLSRIGVAAAPFLVPLLLQVGLGYSPSEAGLILIALFAGNLAMKSVTTPVLRTFGYRRVLIGSSLASFAGIAGGALLAPGTPVTLICAFLFFSGMTRSMHFTTLGTMAFSDIPKPQMSDATSLFNTSIQLMMASGIALSALAVKLGDALGTGAPDMPYRLAFLPLSLLCLATLIEALRLPRDAGDSFVGRKSQA</sequence>
<feature type="transmembrane region" description="Helical" evidence="7">
    <location>
        <begin position="439"/>
        <end position="458"/>
    </location>
</feature>
<feature type="transmembrane region" description="Helical" evidence="7">
    <location>
        <begin position="56"/>
        <end position="76"/>
    </location>
</feature>
<evidence type="ECO:0000256" key="4">
    <source>
        <dbReference type="ARBA" id="ARBA00022692"/>
    </source>
</evidence>
<evidence type="ECO:0000256" key="5">
    <source>
        <dbReference type="ARBA" id="ARBA00022989"/>
    </source>
</evidence>
<feature type="transmembrane region" description="Helical" evidence="7">
    <location>
        <begin position="88"/>
        <end position="107"/>
    </location>
</feature>
<keyword evidence="3" id="KW-1003">Cell membrane</keyword>
<dbReference type="InterPro" id="IPR020846">
    <property type="entry name" value="MFS_dom"/>
</dbReference>
<feature type="transmembrane region" description="Helical" evidence="7">
    <location>
        <begin position="233"/>
        <end position="253"/>
    </location>
</feature>
<feature type="transmembrane region" description="Helical" evidence="7">
    <location>
        <begin position="340"/>
        <end position="358"/>
    </location>
</feature>
<feature type="domain" description="Major facilitator superfamily (MFS) profile" evidence="8">
    <location>
        <begin position="22"/>
        <end position="465"/>
    </location>
</feature>
<dbReference type="Gene3D" id="1.20.1250.20">
    <property type="entry name" value="MFS general substrate transporter like domains"/>
    <property type="match status" value="1"/>
</dbReference>
<dbReference type="SUPFAM" id="SSF103473">
    <property type="entry name" value="MFS general substrate transporter"/>
    <property type="match status" value="1"/>
</dbReference>
<protein>
    <submittedName>
        <fullName evidence="9">MFS transporter</fullName>
    </submittedName>
</protein>
<comment type="caution">
    <text evidence="9">The sequence shown here is derived from an EMBL/GenBank/DDBJ whole genome shotgun (WGS) entry which is preliminary data.</text>
</comment>
<dbReference type="EMBL" id="JALHAT010000010">
    <property type="protein sequence ID" value="MCJ1960654.1"/>
    <property type="molecule type" value="Genomic_DNA"/>
</dbReference>
<dbReference type="PROSITE" id="PS50850">
    <property type="entry name" value="MFS"/>
    <property type="match status" value="1"/>
</dbReference>
<dbReference type="PANTHER" id="PTHR42718">
    <property type="entry name" value="MAJOR FACILITATOR SUPERFAMILY MULTIDRUG TRANSPORTER MFSC"/>
    <property type="match status" value="1"/>
</dbReference>
<dbReference type="PANTHER" id="PTHR42718:SF46">
    <property type="entry name" value="BLR6921 PROTEIN"/>
    <property type="match status" value="1"/>
</dbReference>
<feature type="transmembrane region" description="Helical" evidence="7">
    <location>
        <begin position="174"/>
        <end position="196"/>
    </location>
</feature>
<dbReference type="InterPro" id="IPR011701">
    <property type="entry name" value="MFS"/>
</dbReference>
<organism evidence="9 10">
    <name type="scientific">Novosphingobium mangrovi</name>
    <name type="common">ex Hu et al. 2023</name>
    <dbReference type="NCBI Taxonomy" id="2930094"/>
    <lineage>
        <taxon>Bacteria</taxon>
        <taxon>Pseudomonadati</taxon>
        <taxon>Pseudomonadota</taxon>
        <taxon>Alphaproteobacteria</taxon>
        <taxon>Sphingomonadales</taxon>
        <taxon>Sphingomonadaceae</taxon>
        <taxon>Novosphingobium</taxon>
    </lineage>
</organism>
<dbReference type="Gene3D" id="1.20.1720.10">
    <property type="entry name" value="Multidrug resistance protein D"/>
    <property type="match status" value="1"/>
</dbReference>
<reference evidence="9" key="1">
    <citation type="submission" date="2022-03" db="EMBL/GenBank/DDBJ databases">
        <title>Identification of a novel bacterium isolated from mangrove sediments.</title>
        <authorList>
            <person name="Pan X."/>
        </authorList>
    </citation>
    <scope>NUCLEOTIDE SEQUENCE</scope>
    <source>
        <strain evidence="9">B2637</strain>
    </source>
</reference>
<feature type="transmembrane region" description="Helical" evidence="7">
    <location>
        <begin position="150"/>
        <end position="168"/>
    </location>
</feature>
<keyword evidence="2" id="KW-0813">Transport</keyword>
<feature type="transmembrane region" description="Helical" evidence="7">
    <location>
        <begin position="21"/>
        <end position="44"/>
    </location>
</feature>
<comment type="subcellular location">
    <subcellularLocation>
        <location evidence="1">Cell membrane</location>
        <topology evidence="1">Multi-pass membrane protein</topology>
    </subcellularLocation>
</comment>
<dbReference type="Pfam" id="PF07690">
    <property type="entry name" value="MFS_1"/>
    <property type="match status" value="2"/>
</dbReference>
<accession>A0ABT0ABT7</accession>
<feature type="transmembrane region" description="Helical" evidence="7">
    <location>
        <begin position="404"/>
        <end position="427"/>
    </location>
</feature>
<feature type="transmembrane region" description="Helical" evidence="7">
    <location>
        <begin position="311"/>
        <end position="328"/>
    </location>
</feature>
<gene>
    <name evidence="9" type="ORF">MTR65_08185</name>
</gene>
<keyword evidence="6 7" id="KW-0472">Membrane</keyword>
<dbReference type="Proteomes" id="UP001162802">
    <property type="component" value="Unassembled WGS sequence"/>
</dbReference>
<feature type="transmembrane region" description="Helical" evidence="7">
    <location>
        <begin position="208"/>
        <end position="227"/>
    </location>
</feature>
<evidence type="ECO:0000313" key="9">
    <source>
        <dbReference type="EMBL" id="MCJ1960654.1"/>
    </source>
</evidence>
<proteinExistence type="predicted"/>
<evidence type="ECO:0000256" key="7">
    <source>
        <dbReference type="SAM" id="Phobius"/>
    </source>
</evidence>
<name>A0ABT0ABT7_9SPHN</name>
<keyword evidence="10" id="KW-1185">Reference proteome</keyword>
<feature type="transmembrane region" description="Helical" evidence="7">
    <location>
        <begin position="286"/>
        <end position="305"/>
    </location>
</feature>
<evidence type="ECO:0000256" key="3">
    <source>
        <dbReference type="ARBA" id="ARBA00022475"/>
    </source>
</evidence>
<dbReference type="InterPro" id="IPR036259">
    <property type="entry name" value="MFS_trans_sf"/>
</dbReference>
<evidence type="ECO:0000256" key="1">
    <source>
        <dbReference type="ARBA" id="ARBA00004651"/>
    </source>
</evidence>
<evidence type="ECO:0000256" key="2">
    <source>
        <dbReference type="ARBA" id="ARBA00022448"/>
    </source>
</evidence>
<evidence type="ECO:0000313" key="10">
    <source>
        <dbReference type="Proteomes" id="UP001162802"/>
    </source>
</evidence>
<dbReference type="RefSeq" id="WP_243798999.1">
    <property type="nucleotide sequence ID" value="NZ_JALHAT010000010.1"/>
</dbReference>
<keyword evidence="4 7" id="KW-0812">Transmembrane</keyword>
<evidence type="ECO:0000256" key="6">
    <source>
        <dbReference type="ARBA" id="ARBA00023136"/>
    </source>
</evidence>
<feature type="transmembrane region" description="Helical" evidence="7">
    <location>
        <begin position="113"/>
        <end position="138"/>
    </location>
</feature>
<keyword evidence="5 7" id="KW-1133">Transmembrane helix</keyword>
<evidence type="ECO:0000259" key="8">
    <source>
        <dbReference type="PROSITE" id="PS50850"/>
    </source>
</evidence>